<gene>
    <name evidence="1" type="ORF">ENW50_10775</name>
</gene>
<organism evidence="1">
    <name type="scientific">Acidobacterium capsulatum</name>
    <dbReference type="NCBI Taxonomy" id="33075"/>
    <lineage>
        <taxon>Bacteria</taxon>
        <taxon>Pseudomonadati</taxon>
        <taxon>Acidobacteriota</taxon>
        <taxon>Terriglobia</taxon>
        <taxon>Terriglobales</taxon>
        <taxon>Acidobacteriaceae</taxon>
        <taxon>Acidobacterium</taxon>
    </lineage>
</organism>
<evidence type="ECO:0000313" key="1">
    <source>
        <dbReference type="EMBL" id="HGY95148.1"/>
    </source>
</evidence>
<protein>
    <submittedName>
        <fullName evidence="1">Uncharacterized protein</fullName>
    </submittedName>
</protein>
<dbReference type="EMBL" id="DTKL01000067">
    <property type="protein sequence ID" value="HGY95148.1"/>
    <property type="molecule type" value="Genomic_DNA"/>
</dbReference>
<dbReference type="AlphaFoldDB" id="A0A7V4XTX4"/>
<comment type="caution">
    <text evidence="1">The sequence shown here is derived from an EMBL/GenBank/DDBJ whole genome shotgun (WGS) entry which is preliminary data.</text>
</comment>
<reference evidence="1" key="1">
    <citation type="journal article" date="2020" name="mSystems">
        <title>Genome- and Community-Level Interaction Insights into Carbon Utilization and Element Cycling Functions of Hydrothermarchaeota in Hydrothermal Sediment.</title>
        <authorList>
            <person name="Zhou Z."/>
            <person name="Liu Y."/>
            <person name="Xu W."/>
            <person name="Pan J."/>
            <person name="Luo Z.H."/>
            <person name="Li M."/>
        </authorList>
    </citation>
    <scope>NUCLEOTIDE SEQUENCE [LARGE SCALE GENOMIC DNA]</scope>
    <source>
        <strain evidence="1">SpSt-855</strain>
    </source>
</reference>
<proteinExistence type="predicted"/>
<sequence length="293" mass="31592">MRNAVQVLMSHAVDYAGLFPPASLSMEEAVRNYAQYARGADAWMLGRFILPATRLPEFAIALDANCCAERERPWMLSLLASANREADLDAMQGFASGLAFFDAIELRADSAEQAEDALSAYPASVTRFVECSPEALSHILPVLQRHKAHAKIRTGGVTAEAIPGIEAVADFLLACAQAGVACKATAGLHHALRGEYPITYAPGAPRAVMYGFLNVLAASLLAQAEASRGELLAALASTNARDFSWTPATFRWRQHRFTHSQIEAARQHGVISFGSCSFLEPVETLAQTIKETA</sequence>
<accession>A0A7V4XTX4</accession>
<name>A0A7V4XTX4_9BACT</name>